<dbReference type="GO" id="GO:0012505">
    <property type="term" value="C:endomembrane system"/>
    <property type="evidence" value="ECO:0007669"/>
    <property type="project" value="UniProtKB-SubCell"/>
</dbReference>
<evidence type="ECO:0000256" key="5">
    <source>
        <dbReference type="ARBA" id="ARBA00022692"/>
    </source>
</evidence>
<reference evidence="11 12" key="1">
    <citation type="journal article" date="2021" name="BMC Biol.">
        <title>Horizontally acquired antibacterial genes associated with adaptive radiation of ladybird beetles.</title>
        <authorList>
            <person name="Li H.S."/>
            <person name="Tang X.F."/>
            <person name="Huang Y.H."/>
            <person name="Xu Z.Y."/>
            <person name="Chen M.L."/>
            <person name="Du X.Y."/>
            <person name="Qiu B.Y."/>
            <person name="Chen P.T."/>
            <person name="Zhang W."/>
            <person name="Slipinski A."/>
            <person name="Escalona H.E."/>
            <person name="Waterhouse R.M."/>
            <person name="Zwick A."/>
            <person name="Pang H."/>
        </authorList>
    </citation>
    <scope>NUCLEOTIDE SEQUENCE [LARGE SCALE GENOMIC DNA]</scope>
    <source>
        <strain evidence="11">SYSU2018</strain>
    </source>
</reference>
<keyword evidence="6" id="KW-0735">Signal-anchor</keyword>
<evidence type="ECO:0000256" key="6">
    <source>
        <dbReference type="ARBA" id="ARBA00022968"/>
    </source>
</evidence>
<dbReference type="GO" id="GO:0016020">
    <property type="term" value="C:membrane"/>
    <property type="evidence" value="ECO:0007669"/>
    <property type="project" value="UniProtKB-SubCell"/>
</dbReference>
<keyword evidence="3" id="KW-0328">Glycosyltransferase</keyword>
<keyword evidence="8" id="KW-0472">Membrane</keyword>
<evidence type="ECO:0000256" key="4">
    <source>
        <dbReference type="ARBA" id="ARBA00022679"/>
    </source>
</evidence>
<keyword evidence="5" id="KW-0812">Transmembrane</keyword>
<dbReference type="Pfam" id="PF02434">
    <property type="entry name" value="Fringe"/>
    <property type="match status" value="2"/>
</dbReference>
<comment type="caution">
    <text evidence="11">The sequence shown here is derived from an EMBL/GenBank/DDBJ whole genome shotgun (WGS) entry which is preliminary data.</text>
</comment>
<evidence type="ECO:0000256" key="2">
    <source>
        <dbReference type="ARBA" id="ARBA00008661"/>
    </source>
</evidence>
<evidence type="ECO:0000256" key="1">
    <source>
        <dbReference type="ARBA" id="ARBA00004606"/>
    </source>
</evidence>
<dbReference type="GO" id="GO:0016757">
    <property type="term" value="F:glycosyltransferase activity"/>
    <property type="evidence" value="ECO:0007669"/>
    <property type="project" value="UniProtKB-KW"/>
</dbReference>
<feature type="domain" description="Fringe-like glycosyltransferase" evidence="10">
    <location>
        <begin position="88"/>
        <end position="170"/>
    </location>
</feature>
<evidence type="ECO:0000256" key="7">
    <source>
        <dbReference type="ARBA" id="ARBA00022989"/>
    </source>
</evidence>
<dbReference type="PANTHER" id="PTHR10811">
    <property type="entry name" value="FRINGE-RELATED"/>
    <property type="match status" value="1"/>
</dbReference>
<dbReference type="FunFam" id="3.90.550.50:FF:000008">
    <property type="entry name" value="Beta-1,3-glucosyltransferase"/>
    <property type="match status" value="1"/>
</dbReference>
<sequence>MKFIGVTLNIFYFLTLAQGFMKLSTVTFVILSQENKYNAQTAKNLKLDICEQASALSQACPVIYLSHEEFPIIGEWTILPILPKLAKITQYSRWIIFIEERTLIRLKLLLETLNKYDSNEKIWVGYSLEDETPTIIHHFQEKLFKYPHLGAGIALTGALLRNVSKRISLYEDNANFSIDKSFELALFIWNNGNGTLLEHDPAFCVQDDERTCASFAKPFQTCELAVPINSVHFAVKTCGKFHKDRVSVVLNTWARYAHKINFFSDIKDDVIPTISLGIPNTESGHCGKTIASLQFLNAKIEDDSNVQWIIVTDDDTILSVSRLLQVLSCYDSKDDVALGERYGYEVYNSLGFNYITGGGGMALSRALVGKLVKSCRCPSISAPDDMVLGHCIATLGVKITHSHLFHQARPVDYAPDFLVSDKHVSFHKHWMIDPVEVYNHWFADEDSKLIRNLNIKNEL</sequence>
<protein>
    <recommendedName>
        <fullName evidence="10">Fringe-like glycosyltransferase domain-containing protein</fullName>
    </recommendedName>
</protein>
<comment type="similarity">
    <text evidence="2">Belongs to the glycosyltransferase 31 family.</text>
</comment>
<accession>A0ABD2MS98</accession>
<keyword evidence="4" id="KW-0808">Transferase</keyword>
<keyword evidence="7" id="KW-1133">Transmembrane helix</keyword>
<dbReference type="Gene3D" id="3.90.550.50">
    <property type="match status" value="2"/>
</dbReference>
<evidence type="ECO:0000256" key="9">
    <source>
        <dbReference type="ARBA" id="ARBA00037847"/>
    </source>
</evidence>
<evidence type="ECO:0000259" key="10">
    <source>
        <dbReference type="Pfam" id="PF02434"/>
    </source>
</evidence>
<comment type="subcellular location">
    <subcellularLocation>
        <location evidence="9">Endomembrane system</location>
        <topology evidence="9">Single-pass membrane protein</topology>
    </subcellularLocation>
    <subcellularLocation>
        <location evidence="1">Membrane</location>
        <topology evidence="1">Single-pass type II membrane protein</topology>
    </subcellularLocation>
</comment>
<evidence type="ECO:0000313" key="12">
    <source>
        <dbReference type="Proteomes" id="UP001516400"/>
    </source>
</evidence>
<evidence type="ECO:0000256" key="3">
    <source>
        <dbReference type="ARBA" id="ARBA00022676"/>
    </source>
</evidence>
<keyword evidence="12" id="KW-1185">Reference proteome</keyword>
<organism evidence="11 12">
    <name type="scientific">Cryptolaemus montrouzieri</name>
    <dbReference type="NCBI Taxonomy" id="559131"/>
    <lineage>
        <taxon>Eukaryota</taxon>
        <taxon>Metazoa</taxon>
        <taxon>Ecdysozoa</taxon>
        <taxon>Arthropoda</taxon>
        <taxon>Hexapoda</taxon>
        <taxon>Insecta</taxon>
        <taxon>Pterygota</taxon>
        <taxon>Neoptera</taxon>
        <taxon>Endopterygota</taxon>
        <taxon>Coleoptera</taxon>
        <taxon>Polyphaga</taxon>
        <taxon>Cucujiformia</taxon>
        <taxon>Coccinelloidea</taxon>
        <taxon>Coccinellidae</taxon>
        <taxon>Scymninae</taxon>
        <taxon>Scymnini</taxon>
        <taxon>Cryptolaemus</taxon>
    </lineage>
</organism>
<dbReference type="AlphaFoldDB" id="A0ABD2MS98"/>
<feature type="domain" description="Fringe-like glycosyltransferase" evidence="10">
    <location>
        <begin position="228"/>
        <end position="446"/>
    </location>
</feature>
<evidence type="ECO:0000256" key="8">
    <source>
        <dbReference type="ARBA" id="ARBA00023136"/>
    </source>
</evidence>
<evidence type="ECO:0000313" key="11">
    <source>
        <dbReference type="EMBL" id="KAL3269192.1"/>
    </source>
</evidence>
<proteinExistence type="inferred from homology"/>
<dbReference type="EMBL" id="JABFTP020000021">
    <property type="protein sequence ID" value="KAL3269192.1"/>
    <property type="molecule type" value="Genomic_DNA"/>
</dbReference>
<dbReference type="InterPro" id="IPR003378">
    <property type="entry name" value="Fringe-like_glycosylTrfase"/>
</dbReference>
<gene>
    <name evidence="11" type="ORF">HHI36_008275</name>
</gene>
<name>A0ABD2MS98_9CUCU</name>
<dbReference type="Proteomes" id="UP001516400">
    <property type="component" value="Unassembled WGS sequence"/>
</dbReference>